<sequence>MSKEATEILIIDATEQPIKNAKNFNFIVPKKTVPYSKNSNTSPSLRSPLVGPKILSWAIQDCTGSKRKKTSSKKASGYQGISNTHQNLDLLIKSQKQASSAFLLLSLGKA</sequence>
<organism evidence="1 2">
    <name type="scientific">Holospora curviuscula</name>
    <dbReference type="NCBI Taxonomy" id="1082868"/>
    <lineage>
        <taxon>Bacteria</taxon>
        <taxon>Pseudomonadati</taxon>
        <taxon>Pseudomonadota</taxon>
        <taxon>Alphaproteobacteria</taxon>
        <taxon>Holosporales</taxon>
        <taxon>Holosporaceae</taxon>
        <taxon>Holospora</taxon>
    </lineage>
</organism>
<reference evidence="1 2" key="1">
    <citation type="submission" date="2017-11" db="EMBL/GenBank/DDBJ databases">
        <title>Comparative genomic analysis of Holospora spp., intranuclear symbionts of paramecia.</title>
        <authorList>
            <person name="Garushyants S.K."/>
            <person name="Beliavskaya A."/>
            <person name="Malko D.B."/>
            <person name="Logacheva M.D."/>
            <person name="Rautian M.S."/>
            <person name="Gelfand M.S."/>
        </authorList>
    </citation>
    <scope>NUCLEOTIDE SEQUENCE [LARGE SCALE GENOMIC DNA]</scope>
    <source>
        <strain evidence="2">02AZ16</strain>
    </source>
</reference>
<dbReference type="AlphaFoldDB" id="A0A2S5RA11"/>
<gene>
    <name evidence="1" type="ORF">HCUR_00567</name>
</gene>
<protein>
    <submittedName>
        <fullName evidence="1">Uncharacterized protein</fullName>
    </submittedName>
</protein>
<proteinExistence type="predicted"/>
<dbReference type="Proteomes" id="UP000239425">
    <property type="component" value="Unassembled WGS sequence"/>
</dbReference>
<evidence type="ECO:0000313" key="2">
    <source>
        <dbReference type="Proteomes" id="UP000239425"/>
    </source>
</evidence>
<dbReference type="RefSeq" id="WP_104206640.1">
    <property type="nucleotide sequence ID" value="NZ_PHHC01000079.1"/>
</dbReference>
<keyword evidence="2" id="KW-1185">Reference proteome</keyword>
<comment type="caution">
    <text evidence="1">The sequence shown here is derived from an EMBL/GenBank/DDBJ whole genome shotgun (WGS) entry which is preliminary data.</text>
</comment>
<dbReference type="EMBL" id="PHHC01000079">
    <property type="protein sequence ID" value="PPE04032.1"/>
    <property type="molecule type" value="Genomic_DNA"/>
</dbReference>
<accession>A0A2S5RA11</accession>
<evidence type="ECO:0000313" key="1">
    <source>
        <dbReference type="EMBL" id="PPE04032.1"/>
    </source>
</evidence>
<name>A0A2S5RA11_9PROT</name>